<proteinExistence type="predicted"/>
<evidence type="ECO:0008006" key="4">
    <source>
        <dbReference type="Google" id="ProtNLM"/>
    </source>
</evidence>
<evidence type="ECO:0000256" key="1">
    <source>
        <dbReference type="SAM" id="Phobius"/>
    </source>
</evidence>
<evidence type="ECO:0000313" key="3">
    <source>
        <dbReference type="Proteomes" id="UP000198727"/>
    </source>
</evidence>
<reference evidence="3" key="1">
    <citation type="submission" date="2016-10" db="EMBL/GenBank/DDBJ databases">
        <authorList>
            <person name="Varghese N."/>
            <person name="Submissions S."/>
        </authorList>
    </citation>
    <scope>NUCLEOTIDE SEQUENCE [LARGE SCALE GENOMIC DNA]</scope>
    <source>
        <strain evidence="3">CGMCC 4.5579</strain>
    </source>
</reference>
<feature type="transmembrane region" description="Helical" evidence="1">
    <location>
        <begin position="82"/>
        <end position="100"/>
    </location>
</feature>
<evidence type="ECO:0000313" key="2">
    <source>
        <dbReference type="EMBL" id="SFQ73119.1"/>
    </source>
</evidence>
<keyword evidence="1" id="KW-0472">Membrane</keyword>
<gene>
    <name evidence="2" type="ORF">SAMN05421810_11542</name>
</gene>
<dbReference type="AlphaFoldDB" id="A0A1I6AWX7"/>
<keyword evidence="1" id="KW-0812">Transmembrane</keyword>
<protein>
    <recommendedName>
        <fullName evidence="4">Integral membrane protein</fullName>
    </recommendedName>
</protein>
<keyword evidence="3" id="KW-1185">Reference proteome</keyword>
<feature type="transmembrane region" description="Helical" evidence="1">
    <location>
        <begin position="54"/>
        <end position="76"/>
    </location>
</feature>
<name>A0A1I6AWX7_9PSEU</name>
<organism evidence="2 3">
    <name type="scientific">Amycolatopsis arida</name>
    <dbReference type="NCBI Taxonomy" id="587909"/>
    <lineage>
        <taxon>Bacteria</taxon>
        <taxon>Bacillati</taxon>
        <taxon>Actinomycetota</taxon>
        <taxon>Actinomycetes</taxon>
        <taxon>Pseudonocardiales</taxon>
        <taxon>Pseudonocardiaceae</taxon>
        <taxon>Amycolatopsis</taxon>
    </lineage>
</organism>
<keyword evidence="1" id="KW-1133">Transmembrane helix</keyword>
<sequence length="109" mass="10838">MATGALGVLLLVLVGRLDALVGIPAAVALPAGVFAAGYAVAVWLVAARPRLSPAAVTAAVVVNVLWVAHSVLFVVVGAPTTLGTVLVLLQAAAVLGFAALQATGLRRLH</sequence>
<dbReference type="EMBL" id="FOWW01000015">
    <property type="protein sequence ID" value="SFQ73119.1"/>
    <property type="molecule type" value="Genomic_DNA"/>
</dbReference>
<dbReference type="Proteomes" id="UP000198727">
    <property type="component" value="Unassembled WGS sequence"/>
</dbReference>
<accession>A0A1I6AWX7</accession>
<feature type="transmembrane region" description="Helical" evidence="1">
    <location>
        <begin position="29"/>
        <end position="47"/>
    </location>
</feature>